<evidence type="ECO:0000313" key="4">
    <source>
        <dbReference type="Proteomes" id="UP000677234"/>
    </source>
</evidence>
<evidence type="ECO:0000313" key="1">
    <source>
        <dbReference type="EMBL" id="QQE75744.1"/>
    </source>
</evidence>
<organism evidence="1 3">
    <name type="scientific">Brevibacillus composti</name>
    <dbReference type="NCBI Taxonomy" id="2796470"/>
    <lineage>
        <taxon>Bacteria</taxon>
        <taxon>Bacillati</taxon>
        <taxon>Bacillota</taxon>
        <taxon>Bacilli</taxon>
        <taxon>Bacillales</taxon>
        <taxon>Paenibacillaceae</taxon>
        <taxon>Brevibacillus</taxon>
    </lineage>
</organism>
<gene>
    <name evidence="1" type="ORF">JD108_07665</name>
    <name evidence="2" type="ORF">KDJ56_07345</name>
</gene>
<dbReference type="Proteomes" id="UP000677234">
    <property type="component" value="Chromosome"/>
</dbReference>
<dbReference type="EMBL" id="CP066308">
    <property type="protein sequence ID" value="QQE75744.1"/>
    <property type="molecule type" value="Genomic_DNA"/>
</dbReference>
<dbReference type="KEGG" id="bcop:JD108_07665"/>
<evidence type="ECO:0000313" key="3">
    <source>
        <dbReference type="Proteomes" id="UP000595847"/>
    </source>
</evidence>
<dbReference type="RefSeq" id="WP_198829258.1">
    <property type="nucleotide sequence ID" value="NZ_CP066308.1"/>
</dbReference>
<keyword evidence="4" id="KW-1185">Reference proteome</keyword>
<dbReference type="AlphaFoldDB" id="A0A7T5EN91"/>
<reference evidence="2" key="2">
    <citation type="submission" date="2021-04" db="EMBL/GenBank/DDBJ databases">
        <title>Brevibacillus composti FJAT-54423, complete genome.</title>
        <authorList>
            <person name="Tang R."/>
        </authorList>
    </citation>
    <scope>NUCLEOTIDE SEQUENCE</scope>
    <source>
        <strain evidence="2">FJAT-54424</strain>
    </source>
</reference>
<sequence>MASYVLLLKEFENDESVIYKFGPNENVMGKIELNKLTRKFSELESIPDPSIPSKFYFDRAAQRLSVCLVREDGKFPERTTFES</sequence>
<name>A0A7T5EN91_9BACL</name>
<proteinExistence type="predicted"/>
<reference evidence="1 3" key="1">
    <citation type="submission" date="2020-12" db="EMBL/GenBank/DDBJ databases">
        <title>strain FJAT-54423T represents a novel species of the genus Brevibacillus.</title>
        <authorList>
            <person name="Tang R."/>
        </authorList>
    </citation>
    <scope>NUCLEOTIDE SEQUENCE [LARGE SCALE GENOMIC DNA]</scope>
    <source>
        <strain evidence="1 3">FJAT-54423</strain>
    </source>
</reference>
<protein>
    <submittedName>
        <fullName evidence="1">Uncharacterized protein</fullName>
    </submittedName>
</protein>
<dbReference type="EMBL" id="CP073708">
    <property type="protein sequence ID" value="QUO42770.1"/>
    <property type="molecule type" value="Genomic_DNA"/>
</dbReference>
<evidence type="ECO:0000313" key="2">
    <source>
        <dbReference type="EMBL" id="QUO42770.1"/>
    </source>
</evidence>
<dbReference type="Proteomes" id="UP000595847">
    <property type="component" value="Chromosome"/>
</dbReference>
<accession>A0A7T5EN91</accession>